<keyword evidence="8" id="KW-1185">Reference proteome</keyword>
<evidence type="ECO:0000256" key="2">
    <source>
        <dbReference type="ARBA" id="ARBA00023136"/>
    </source>
</evidence>
<protein>
    <recommendedName>
        <fullName evidence="6">OmpA-like domain-containing protein</fullName>
    </recommendedName>
</protein>
<gene>
    <name evidence="7" type="ORF">OI18_20930</name>
</gene>
<evidence type="ECO:0000313" key="7">
    <source>
        <dbReference type="EMBL" id="KIC92880.1"/>
    </source>
</evidence>
<keyword evidence="2 4" id="KW-0472">Membrane</keyword>
<dbReference type="InterPro" id="IPR036737">
    <property type="entry name" value="OmpA-like_sf"/>
</dbReference>
<evidence type="ECO:0000256" key="4">
    <source>
        <dbReference type="PROSITE-ProRule" id="PRU00473"/>
    </source>
</evidence>
<dbReference type="Pfam" id="PF00691">
    <property type="entry name" value="OmpA"/>
    <property type="match status" value="1"/>
</dbReference>
<evidence type="ECO:0000256" key="1">
    <source>
        <dbReference type="ARBA" id="ARBA00004442"/>
    </source>
</evidence>
<evidence type="ECO:0000256" key="5">
    <source>
        <dbReference type="SAM" id="MobiDB-lite"/>
    </source>
</evidence>
<dbReference type="OrthoDB" id="9782229at2"/>
<evidence type="ECO:0000256" key="3">
    <source>
        <dbReference type="ARBA" id="ARBA00023237"/>
    </source>
</evidence>
<dbReference type="InterPro" id="IPR006665">
    <property type="entry name" value="OmpA-like"/>
</dbReference>
<dbReference type="PANTHER" id="PTHR30329">
    <property type="entry name" value="STATOR ELEMENT OF FLAGELLAR MOTOR COMPLEX"/>
    <property type="match status" value="1"/>
</dbReference>
<proteinExistence type="predicted"/>
<evidence type="ECO:0000259" key="6">
    <source>
        <dbReference type="PROSITE" id="PS51123"/>
    </source>
</evidence>
<dbReference type="STRING" id="1349421.OI18_20930"/>
<reference evidence="7 8" key="1">
    <citation type="submission" date="2014-11" db="EMBL/GenBank/DDBJ databases">
        <title>Genome sequence of Flavihumibacter solisilvae 3-3.</title>
        <authorList>
            <person name="Zhou G."/>
            <person name="Li M."/>
            <person name="Wang G."/>
        </authorList>
    </citation>
    <scope>NUCLEOTIDE SEQUENCE [LARGE SCALE GENOMIC DNA]</scope>
    <source>
        <strain evidence="7 8">3-3</strain>
    </source>
</reference>
<dbReference type="SUPFAM" id="SSF103088">
    <property type="entry name" value="OmpA-like"/>
    <property type="match status" value="1"/>
</dbReference>
<dbReference type="Proteomes" id="UP000031408">
    <property type="component" value="Unassembled WGS sequence"/>
</dbReference>
<sequence>MAFNILDAVKGFLTPDILSRAASYMGEPETSVSKALNGLIPASLLGITLKAESGGAQAVLDAANKANNTGILNSLASAYSAGGGGIPDFAPGLLSSVLGDKVGGIANAIAQFAGVKGSSAATLVGSVVPLILGLIGKHASGNNLNASDLSGMLARQKSAFMNALPPGLNLSGVVPGVVTGAERTVHEARHAVHETTQTKVNEGRWLTPVLLGVAAIALLLYLVKGCGGHKDDDKLVSHAPVTHDTVAHTEPAAAAVTRTSMMVKLPDGTELDAYRGGIEDQLVACLNDAACTAGKDRWFDFDNINFETGSSTLTGESQKQVGNLVAILKAYPKLKIKIGGYTDKTGDAAANQKLSQDRAEAVMNAIKNSGGTSGQVTGAEGYGSQFAKIPETASDEERKVDRRISVQVREK</sequence>
<dbReference type="InterPro" id="IPR006664">
    <property type="entry name" value="OMP_bac"/>
</dbReference>
<dbReference type="Gene3D" id="3.30.1330.60">
    <property type="entry name" value="OmpA-like domain"/>
    <property type="match status" value="1"/>
</dbReference>
<comment type="subcellular location">
    <subcellularLocation>
        <location evidence="1">Cell outer membrane</location>
    </subcellularLocation>
</comment>
<evidence type="ECO:0000313" key="8">
    <source>
        <dbReference type="Proteomes" id="UP000031408"/>
    </source>
</evidence>
<dbReference type="InterPro" id="IPR009282">
    <property type="entry name" value="DUF937"/>
</dbReference>
<name>A0A0C1IFF5_9BACT</name>
<dbReference type="CDD" id="cd07185">
    <property type="entry name" value="OmpA_C-like"/>
    <property type="match status" value="1"/>
</dbReference>
<dbReference type="GO" id="GO:0009279">
    <property type="term" value="C:cell outer membrane"/>
    <property type="evidence" value="ECO:0007669"/>
    <property type="project" value="UniProtKB-SubCell"/>
</dbReference>
<dbReference type="PRINTS" id="PR01021">
    <property type="entry name" value="OMPADOMAIN"/>
</dbReference>
<accession>A0A0C1IFF5</accession>
<feature type="domain" description="OmpA-like" evidence="6">
    <location>
        <begin position="293"/>
        <end position="411"/>
    </location>
</feature>
<dbReference type="PROSITE" id="PS51123">
    <property type="entry name" value="OMPA_2"/>
    <property type="match status" value="1"/>
</dbReference>
<dbReference type="RefSeq" id="WP_039143614.1">
    <property type="nucleotide sequence ID" value="NZ_JSVC01000027.1"/>
</dbReference>
<dbReference type="EMBL" id="JSVC01000027">
    <property type="protein sequence ID" value="KIC92880.1"/>
    <property type="molecule type" value="Genomic_DNA"/>
</dbReference>
<dbReference type="AlphaFoldDB" id="A0A0C1IFF5"/>
<dbReference type="PANTHER" id="PTHR30329:SF21">
    <property type="entry name" value="LIPOPROTEIN YIAD-RELATED"/>
    <property type="match status" value="1"/>
</dbReference>
<organism evidence="7 8">
    <name type="scientific">Flavihumibacter solisilvae</name>
    <dbReference type="NCBI Taxonomy" id="1349421"/>
    <lineage>
        <taxon>Bacteria</taxon>
        <taxon>Pseudomonadati</taxon>
        <taxon>Bacteroidota</taxon>
        <taxon>Chitinophagia</taxon>
        <taxon>Chitinophagales</taxon>
        <taxon>Chitinophagaceae</taxon>
        <taxon>Flavihumibacter</taxon>
    </lineage>
</organism>
<comment type="caution">
    <text evidence="7">The sequence shown here is derived from an EMBL/GenBank/DDBJ whole genome shotgun (WGS) entry which is preliminary data.</text>
</comment>
<dbReference type="InterPro" id="IPR050330">
    <property type="entry name" value="Bact_OuterMem_StrucFunc"/>
</dbReference>
<keyword evidence="3" id="KW-0998">Cell outer membrane</keyword>
<dbReference type="Pfam" id="PF06078">
    <property type="entry name" value="DUF937"/>
    <property type="match status" value="1"/>
</dbReference>
<feature type="region of interest" description="Disordered" evidence="5">
    <location>
        <begin position="388"/>
        <end position="411"/>
    </location>
</feature>
<feature type="compositionally biased region" description="Basic and acidic residues" evidence="5">
    <location>
        <begin position="395"/>
        <end position="411"/>
    </location>
</feature>